<name>A0A814WLD5_9BILA</name>
<keyword evidence="6" id="KW-1133">Transmembrane helix</keyword>
<keyword evidence="2" id="KW-0808">Transferase</keyword>
<dbReference type="Proteomes" id="UP000663829">
    <property type="component" value="Unassembled WGS sequence"/>
</dbReference>
<feature type="transmembrane region" description="Helical" evidence="6">
    <location>
        <begin position="65"/>
        <end position="87"/>
    </location>
</feature>
<reference evidence="7" key="1">
    <citation type="submission" date="2021-02" db="EMBL/GenBank/DDBJ databases">
        <authorList>
            <person name="Nowell W R."/>
        </authorList>
    </citation>
    <scope>NUCLEOTIDE SEQUENCE</scope>
</reference>
<evidence type="ECO:0000256" key="2">
    <source>
        <dbReference type="ARBA" id="ARBA00022679"/>
    </source>
</evidence>
<dbReference type="AlphaFoldDB" id="A0A814WLD5"/>
<keyword evidence="6" id="KW-0812">Transmembrane</keyword>
<dbReference type="Proteomes" id="UP000681722">
    <property type="component" value="Unassembled WGS sequence"/>
</dbReference>
<evidence type="ECO:0000256" key="4">
    <source>
        <dbReference type="ARBA" id="ARBA00023137"/>
    </source>
</evidence>
<evidence type="ECO:0000313" key="9">
    <source>
        <dbReference type="Proteomes" id="UP000663829"/>
    </source>
</evidence>
<evidence type="ECO:0000313" key="8">
    <source>
        <dbReference type="EMBL" id="CAF3969825.1"/>
    </source>
</evidence>
<proteinExistence type="predicted"/>
<evidence type="ECO:0000256" key="5">
    <source>
        <dbReference type="SAM" id="MobiDB-lite"/>
    </source>
</evidence>
<evidence type="ECO:0000313" key="7">
    <source>
        <dbReference type="EMBL" id="CAF1205569.1"/>
    </source>
</evidence>
<feature type="region of interest" description="Disordered" evidence="5">
    <location>
        <begin position="93"/>
        <end position="155"/>
    </location>
</feature>
<dbReference type="EMBL" id="CAJNOQ010008745">
    <property type="protein sequence ID" value="CAF1205569.1"/>
    <property type="molecule type" value="Genomic_DNA"/>
</dbReference>
<organism evidence="7 9">
    <name type="scientific">Didymodactylos carnosus</name>
    <dbReference type="NCBI Taxonomy" id="1234261"/>
    <lineage>
        <taxon>Eukaryota</taxon>
        <taxon>Metazoa</taxon>
        <taxon>Spiralia</taxon>
        <taxon>Gnathifera</taxon>
        <taxon>Rotifera</taxon>
        <taxon>Eurotatoria</taxon>
        <taxon>Bdelloidea</taxon>
        <taxon>Philodinida</taxon>
        <taxon>Philodinidae</taxon>
        <taxon>Didymodactylos</taxon>
    </lineage>
</organism>
<dbReference type="Gene3D" id="6.10.250.2930">
    <property type="match status" value="1"/>
</dbReference>
<gene>
    <name evidence="7" type="ORF">GPM918_LOCUS23945</name>
    <name evidence="8" type="ORF">SRO942_LOCUS23945</name>
</gene>
<keyword evidence="4" id="KW-0829">Tyrosine-protein kinase</keyword>
<evidence type="ECO:0000256" key="6">
    <source>
        <dbReference type="SAM" id="Phobius"/>
    </source>
</evidence>
<comment type="caution">
    <text evidence="7">The sequence shown here is derived from an EMBL/GenBank/DDBJ whole genome shotgun (WGS) entry which is preliminary data.</text>
</comment>
<keyword evidence="6" id="KW-0472">Membrane</keyword>
<dbReference type="EMBL" id="CAJOBC010008747">
    <property type="protein sequence ID" value="CAF3969825.1"/>
    <property type="molecule type" value="Genomic_DNA"/>
</dbReference>
<dbReference type="InterPro" id="IPR044912">
    <property type="entry name" value="Egfr_JX_dom"/>
</dbReference>
<dbReference type="GO" id="GO:0004714">
    <property type="term" value="F:transmembrane receptor protein tyrosine kinase activity"/>
    <property type="evidence" value="ECO:0007669"/>
    <property type="project" value="UniProtKB-EC"/>
</dbReference>
<accession>A0A814WLD5</accession>
<feature type="compositionally biased region" description="Pro residues" evidence="5">
    <location>
        <begin position="111"/>
        <end position="128"/>
    </location>
</feature>
<dbReference type="EC" id="2.7.10.1" evidence="1"/>
<sequence length="155" mass="17059">MHRFYIHYGHWQSANTVVTATTLARLSTSANTIALTTRISTSVAPAPAVLYISQTIVAQSNTTTIIAGTISALLIIIVVAVISVVLVRNQKKRQVQHRQRQQEEEPQANNLPPPPYFSKSILPPPPYPEMLSVSSLPGYQSEKPDLTVEDIEDVN</sequence>
<evidence type="ECO:0000256" key="3">
    <source>
        <dbReference type="ARBA" id="ARBA00022777"/>
    </source>
</evidence>
<keyword evidence="9" id="KW-1185">Reference proteome</keyword>
<keyword evidence="3" id="KW-0418">Kinase</keyword>
<evidence type="ECO:0000256" key="1">
    <source>
        <dbReference type="ARBA" id="ARBA00011902"/>
    </source>
</evidence>
<protein>
    <recommendedName>
        <fullName evidence="1">receptor protein-tyrosine kinase</fullName>
        <ecNumber evidence="1">2.7.10.1</ecNumber>
    </recommendedName>
</protein>